<comment type="subcellular location">
    <subcellularLocation>
        <location evidence="2">Endoplasmic reticulum membrane</location>
        <topology evidence="2">Peripheral membrane protein</topology>
    </subcellularLocation>
    <subcellularLocation>
        <location evidence="1">Golgi apparatus membrane</location>
        <topology evidence="1">Peripheral membrane protein</topology>
    </subcellularLocation>
</comment>
<evidence type="ECO:0000256" key="11">
    <source>
        <dbReference type="ARBA" id="ARBA00023134"/>
    </source>
</evidence>
<sequence>MSFVWDWFYSILASLGMLSWIVSNEYVLQRERCPSGLYRKNAKILFLGLDNAGKTTLLRMLKDNRTVSAEPTIHPNSEELIVGQLKLRAFDLGGHETARRLWGDYTTTVDAVVFVVDAIDRQRFPEAKRELDNLLSSDELRGIPFLVLGNKIDMPAAASEEELKYALGLQDTYGKDVKELYDDRQVACPIEVFMCSVVRRMGYKDAFQWLSQFLS</sequence>
<feature type="binding site" evidence="14">
    <location>
        <position position="151"/>
    </location>
    <ligand>
        <name>GTP</name>
        <dbReference type="ChEBI" id="CHEBI:37565"/>
    </ligand>
</feature>
<feature type="binding site" evidence="16">
    <location>
        <position position="55"/>
    </location>
    <ligand>
        <name>Mg(2+)</name>
        <dbReference type="ChEBI" id="CHEBI:18420"/>
    </ligand>
</feature>
<dbReference type="GO" id="GO:0005789">
    <property type="term" value="C:endoplasmic reticulum membrane"/>
    <property type="evidence" value="ECO:0007669"/>
    <property type="project" value="UniProtKB-SubCell"/>
</dbReference>
<dbReference type="NCBIfam" id="TIGR00231">
    <property type="entry name" value="small_GTP"/>
    <property type="match status" value="1"/>
</dbReference>
<organism evidence="18 19">
    <name type="scientific">Stephanodiscus triporus</name>
    <dbReference type="NCBI Taxonomy" id="2934178"/>
    <lineage>
        <taxon>Eukaryota</taxon>
        <taxon>Sar</taxon>
        <taxon>Stramenopiles</taxon>
        <taxon>Ochrophyta</taxon>
        <taxon>Bacillariophyta</taxon>
        <taxon>Coscinodiscophyceae</taxon>
        <taxon>Thalassiosirophycidae</taxon>
        <taxon>Stephanodiscales</taxon>
        <taxon>Stephanodiscaceae</taxon>
        <taxon>Stephanodiscus</taxon>
    </lineage>
</organism>
<reference evidence="18 19" key="1">
    <citation type="submission" date="2024-10" db="EMBL/GenBank/DDBJ databases">
        <title>Updated reference genomes for cyclostephanoid diatoms.</title>
        <authorList>
            <person name="Roberts W.R."/>
            <person name="Alverson A.J."/>
        </authorList>
    </citation>
    <scope>NUCLEOTIDE SEQUENCE [LARGE SCALE GENOMIC DNA]</scope>
    <source>
        <strain evidence="18 19">AJA276-08</strain>
    </source>
</reference>
<keyword evidence="12" id="KW-0472">Membrane</keyword>
<feature type="binding site" evidence="14">
    <location>
        <position position="53"/>
    </location>
    <ligand>
        <name>GTP</name>
        <dbReference type="ChEBI" id="CHEBI:37565"/>
    </ligand>
</feature>
<protein>
    <submittedName>
        <fullName evidence="18">Uncharacterized protein</fullName>
    </submittedName>
</protein>
<evidence type="ECO:0000256" key="17">
    <source>
        <dbReference type="RuleBase" id="RU003926"/>
    </source>
</evidence>
<feature type="binding site" evidence="14">
    <location>
        <position position="153"/>
    </location>
    <ligand>
        <name>GTP</name>
        <dbReference type="ChEBI" id="CHEBI:37565"/>
    </ligand>
</feature>
<evidence type="ECO:0000256" key="8">
    <source>
        <dbReference type="ARBA" id="ARBA00022892"/>
    </source>
</evidence>
<dbReference type="Pfam" id="PF00025">
    <property type="entry name" value="Arf"/>
    <property type="match status" value="1"/>
</dbReference>
<dbReference type="PROSITE" id="PS51422">
    <property type="entry name" value="SAR1"/>
    <property type="match status" value="1"/>
</dbReference>
<evidence type="ECO:0000256" key="6">
    <source>
        <dbReference type="ARBA" id="ARBA00022801"/>
    </source>
</evidence>
<dbReference type="PRINTS" id="PR00328">
    <property type="entry name" value="SAR1GTPBP"/>
</dbReference>
<evidence type="ECO:0000256" key="12">
    <source>
        <dbReference type="ARBA" id="ARBA00023136"/>
    </source>
</evidence>
<dbReference type="GO" id="GO:0015031">
    <property type="term" value="P:protein transport"/>
    <property type="evidence" value="ECO:0007669"/>
    <property type="project" value="UniProtKB-KW"/>
</dbReference>
<feature type="binding site" evidence="15">
    <location>
        <begin position="150"/>
        <end position="153"/>
    </location>
    <ligand>
        <name>GTP</name>
        <dbReference type="ChEBI" id="CHEBI:37565"/>
    </ligand>
</feature>
<dbReference type="CDD" id="cd00879">
    <property type="entry name" value="Sar1"/>
    <property type="match status" value="1"/>
</dbReference>
<keyword evidence="8 17" id="KW-0931">ER-Golgi transport</keyword>
<feature type="binding site" evidence="15">
    <location>
        <position position="94"/>
    </location>
    <ligand>
        <name>GTP</name>
        <dbReference type="ChEBI" id="CHEBI:37565"/>
    </ligand>
</feature>
<evidence type="ECO:0000256" key="4">
    <source>
        <dbReference type="ARBA" id="ARBA00022448"/>
    </source>
</evidence>
<dbReference type="AlphaFoldDB" id="A0ABD3MCV0"/>
<dbReference type="PROSITE" id="PS51417">
    <property type="entry name" value="ARF"/>
    <property type="match status" value="1"/>
</dbReference>
<dbReference type="InterPro" id="IPR005225">
    <property type="entry name" value="Small_GTP-bd"/>
</dbReference>
<dbReference type="FunFam" id="3.40.50.300:FF:000161">
    <property type="entry name" value="Small COPII coat GTPase"/>
    <property type="match status" value="1"/>
</dbReference>
<evidence type="ECO:0000256" key="13">
    <source>
        <dbReference type="PIRSR" id="PIRSR606687-1"/>
    </source>
</evidence>
<keyword evidence="11 15" id="KW-0342">GTP-binding</keyword>
<feature type="binding site" evidence="14">
    <location>
        <position position="197"/>
    </location>
    <ligand>
        <name>GTP</name>
        <dbReference type="ChEBI" id="CHEBI:37565"/>
    </ligand>
</feature>
<feature type="binding site" evidence="14">
    <location>
        <position position="54"/>
    </location>
    <ligand>
        <name>GTP</name>
        <dbReference type="ChEBI" id="CHEBI:37565"/>
    </ligand>
</feature>
<keyword evidence="9 17" id="KW-0653">Protein transport</keyword>
<feature type="binding site" evidence="14">
    <location>
        <position position="56"/>
    </location>
    <ligand>
        <name>GTP</name>
        <dbReference type="ChEBI" id="CHEBI:37565"/>
    </ligand>
</feature>
<dbReference type="Proteomes" id="UP001530315">
    <property type="component" value="Unassembled WGS sequence"/>
</dbReference>
<evidence type="ECO:0000313" key="19">
    <source>
        <dbReference type="Proteomes" id="UP001530315"/>
    </source>
</evidence>
<comment type="caution">
    <text evidence="18">The sequence shown here is derived from an EMBL/GenBank/DDBJ whole genome shotgun (WGS) entry which is preliminary data.</text>
</comment>
<dbReference type="SUPFAM" id="SSF52540">
    <property type="entry name" value="P-loop containing nucleoside triphosphate hydrolases"/>
    <property type="match status" value="1"/>
</dbReference>
<dbReference type="SMART" id="SM00178">
    <property type="entry name" value="SAR"/>
    <property type="match status" value="1"/>
</dbReference>
<feature type="binding site" evidence="16">
    <location>
        <position position="72"/>
    </location>
    <ligand>
        <name>Mg(2+)</name>
        <dbReference type="ChEBI" id="CHEBI:18420"/>
    </ligand>
</feature>
<keyword evidence="10 17" id="KW-0333">Golgi apparatus</keyword>
<evidence type="ECO:0000256" key="15">
    <source>
        <dbReference type="PIRSR" id="PIRSR606689-1"/>
    </source>
</evidence>
<gene>
    <name evidence="18" type="ORF">ACHAW5_001932</name>
</gene>
<evidence type="ECO:0000256" key="9">
    <source>
        <dbReference type="ARBA" id="ARBA00022927"/>
    </source>
</evidence>
<keyword evidence="4 17" id="KW-0813">Transport</keyword>
<proteinExistence type="inferred from homology"/>
<dbReference type="InterPro" id="IPR027417">
    <property type="entry name" value="P-loop_NTPase"/>
</dbReference>
<dbReference type="InterPro" id="IPR006689">
    <property type="entry name" value="Small_GTPase_ARF/SAR"/>
</dbReference>
<feature type="binding site" evidence="14">
    <location>
        <position position="51"/>
    </location>
    <ligand>
        <name>GTP</name>
        <dbReference type="ChEBI" id="CHEBI:37565"/>
    </ligand>
</feature>
<evidence type="ECO:0000256" key="3">
    <source>
        <dbReference type="ARBA" id="ARBA00007507"/>
    </source>
</evidence>
<keyword evidence="7 17" id="KW-0256">Endoplasmic reticulum</keyword>
<evidence type="ECO:0000256" key="14">
    <source>
        <dbReference type="PIRSR" id="PIRSR606687-2"/>
    </source>
</evidence>
<dbReference type="EMBL" id="JALLAZ020001843">
    <property type="protein sequence ID" value="KAL3761824.1"/>
    <property type="molecule type" value="Genomic_DNA"/>
</dbReference>
<keyword evidence="13" id="KW-0479">Metal-binding</keyword>
<name>A0ABD3MCV0_9STRA</name>
<evidence type="ECO:0000256" key="10">
    <source>
        <dbReference type="ARBA" id="ARBA00023034"/>
    </source>
</evidence>
<feature type="binding site" evidence="14">
    <location>
        <position position="55"/>
    </location>
    <ligand>
        <name>GTP</name>
        <dbReference type="ChEBI" id="CHEBI:37565"/>
    </ligand>
</feature>
<keyword evidence="5 14" id="KW-0547">Nucleotide-binding</keyword>
<dbReference type="SMART" id="SM00177">
    <property type="entry name" value="ARF"/>
    <property type="match status" value="1"/>
</dbReference>
<dbReference type="InterPro" id="IPR006687">
    <property type="entry name" value="Small_GTPase_SAR1"/>
</dbReference>
<dbReference type="GO" id="GO:0000139">
    <property type="term" value="C:Golgi membrane"/>
    <property type="evidence" value="ECO:0007669"/>
    <property type="project" value="UniProtKB-SubCell"/>
</dbReference>
<evidence type="ECO:0000256" key="2">
    <source>
        <dbReference type="ARBA" id="ARBA00004406"/>
    </source>
</evidence>
<keyword evidence="13" id="KW-0460">Magnesium</keyword>
<dbReference type="GO" id="GO:0016192">
    <property type="term" value="P:vesicle-mediated transport"/>
    <property type="evidence" value="ECO:0007669"/>
    <property type="project" value="UniProtKB-KW"/>
</dbReference>
<feature type="binding site" evidence="13">
    <location>
        <position position="50"/>
    </location>
    <ligand>
        <name>Mg(2+)</name>
        <dbReference type="ChEBI" id="CHEBI:18420"/>
    </ligand>
</feature>
<evidence type="ECO:0000256" key="5">
    <source>
        <dbReference type="ARBA" id="ARBA00022741"/>
    </source>
</evidence>
<evidence type="ECO:0000313" key="18">
    <source>
        <dbReference type="EMBL" id="KAL3761824.1"/>
    </source>
</evidence>
<dbReference type="Gene3D" id="3.40.50.300">
    <property type="entry name" value="P-loop containing nucleotide triphosphate hydrolases"/>
    <property type="match status" value="1"/>
</dbReference>
<feature type="binding site" evidence="15">
    <location>
        <begin position="48"/>
        <end position="55"/>
    </location>
    <ligand>
        <name>GTP</name>
        <dbReference type="ChEBI" id="CHEBI:37565"/>
    </ligand>
</feature>
<accession>A0ABD3MCV0</accession>
<evidence type="ECO:0000256" key="1">
    <source>
        <dbReference type="ARBA" id="ARBA00004395"/>
    </source>
</evidence>
<keyword evidence="6" id="KW-0378">Hydrolase</keyword>
<feature type="binding site" evidence="14">
    <location>
        <position position="198"/>
    </location>
    <ligand>
        <name>GTP</name>
        <dbReference type="ChEBI" id="CHEBI:37565"/>
    </ligand>
</feature>
<evidence type="ECO:0000256" key="7">
    <source>
        <dbReference type="ARBA" id="ARBA00022824"/>
    </source>
</evidence>
<evidence type="ECO:0000256" key="16">
    <source>
        <dbReference type="PIRSR" id="PIRSR606689-2"/>
    </source>
</evidence>
<feature type="binding site" evidence="14">
    <location>
        <position position="150"/>
    </location>
    <ligand>
        <name>GTP</name>
        <dbReference type="ChEBI" id="CHEBI:37565"/>
    </ligand>
</feature>
<dbReference type="GO" id="GO:0016787">
    <property type="term" value="F:hydrolase activity"/>
    <property type="evidence" value="ECO:0007669"/>
    <property type="project" value="UniProtKB-KW"/>
</dbReference>
<keyword evidence="19" id="KW-1185">Reference proteome</keyword>
<comment type="similarity">
    <text evidence="3 17">Belongs to the small GTPase superfamily. SAR1 family.</text>
</comment>
<dbReference type="GO" id="GO:0005525">
    <property type="term" value="F:GTP binding"/>
    <property type="evidence" value="ECO:0007669"/>
    <property type="project" value="UniProtKB-KW"/>
</dbReference>
<dbReference type="PANTHER" id="PTHR45684">
    <property type="entry name" value="RE74312P"/>
    <property type="match status" value="1"/>
</dbReference>